<name>A0AAN9F3N6_CLITE</name>
<feature type="coiled-coil region" evidence="1">
    <location>
        <begin position="157"/>
        <end position="193"/>
    </location>
</feature>
<organism evidence="2 3">
    <name type="scientific">Clitoria ternatea</name>
    <name type="common">Butterfly pea</name>
    <dbReference type="NCBI Taxonomy" id="43366"/>
    <lineage>
        <taxon>Eukaryota</taxon>
        <taxon>Viridiplantae</taxon>
        <taxon>Streptophyta</taxon>
        <taxon>Embryophyta</taxon>
        <taxon>Tracheophyta</taxon>
        <taxon>Spermatophyta</taxon>
        <taxon>Magnoliopsida</taxon>
        <taxon>eudicotyledons</taxon>
        <taxon>Gunneridae</taxon>
        <taxon>Pentapetalae</taxon>
        <taxon>rosids</taxon>
        <taxon>fabids</taxon>
        <taxon>Fabales</taxon>
        <taxon>Fabaceae</taxon>
        <taxon>Papilionoideae</taxon>
        <taxon>50 kb inversion clade</taxon>
        <taxon>NPAAA clade</taxon>
        <taxon>indigoferoid/millettioid clade</taxon>
        <taxon>Phaseoleae</taxon>
        <taxon>Clitoria</taxon>
    </lineage>
</organism>
<dbReference type="EMBL" id="JAYKXN010000008">
    <property type="protein sequence ID" value="KAK7264693.1"/>
    <property type="molecule type" value="Genomic_DNA"/>
</dbReference>
<dbReference type="GO" id="GO:0005634">
    <property type="term" value="C:nucleus"/>
    <property type="evidence" value="ECO:0007669"/>
    <property type="project" value="TreeGrafter"/>
</dbReference>
<dbReference type="Proteomes" id="UP001359559">
    <property type="component" value="Unassembled WGS sequence"/>
</dbReference>
<protein>
    <submittedName>
        <fullName evidence="2">Uncharacterized protein</fullName>
    </submittedName>
</protein>
<accession>A0AAN9F3N6</accession>
<keyword evidence="3" id="KW-1185">Reference proteome</keyword>
<evidence type="ECO:0000256" key="1">
    <source>
        <dbReference type="SAM" id="Coils"/>
    </source>
</evidence>
<sequence>MFMMLTMSDMNNNVTVQSHERRLHEINTLEWDDLVVTEDLITSTAPNGGTVRYVDQQNQILQNDGFSNVLVTGFFHTQYKELSETNLFSVRGDVSVPAEIVQLKKGFRGLQIDTVRAGAWDQDLQSDVEEEIFRAGRKLAKERVERSVVRVQAMFRSSKAQEEYRRMKLALNQAKLEREHEQLLGTEVEMEQKTWVTQKVTPKVPTFGMKSVFVFPVDLVNSP</sequence>
<comment type="caution">
    <text evidence="2">The sequence shown here is derived from an EMBL/GenBank/DDBJ whole genome shotgun (WGS) entry which is preliminary data.</text>
</comment>
<dbReference type="PROSITE" id="PS50096">
    <property type="entry name" value="IQ"/>
    <property type="match status" value="1"/>
</dbReference>
<dbReference type="PANTHER" id="PTHR23335">
    <property type="entry name" value="CALMODULIN-BINDING TRANSCRIPTION ACTIVATOR CAMTA"/>
    <property type="match status" value="1"/>
</dbReference>
<gene>
    <name evidence="2" type="ORF">RJT34_32303</name>
</gene>
<dbReference type="AlphaFoldDB" id="A0AAN9F3N6"/>
<dbReference type="GO" id="GO:0003690">
    <property type="term" value="F:double-stranded DNA binding"/>
    <property type="evidence" value="ECO:0007669"/>
    <property type="project" value="TreeGrafter"/>
</dbReference>
<dbReference type="GO" id="GO:0003712">
    <property type="term" value="F:transcription coregulator activity"/>
    <property type="evidence" value="ECO:0007669"/>
    <property type="project" value="TreeGrafter"/>
</dbReference>
<dbReference type="PANTHER" id="PTHR23335:SF22">
    <property type="entry name" value="CALMODULIN-BINDING TRANSCRIPTION ACTIVATOR"/>
    <property type="match status" value="1"/>
</dbReference>
<evidence type="ECO:0000313" key="3">
    <source>
        <dbReference type="Proteomes" id="UP001359559"/>
    </source>
</evidence>
<keyword evidence="1" id="KW-0175">Coiled coil</keyword>
<evidence type="ECO:0000313" key="2">
    <source>
        <dbReference type="EMBL" id="KAK7264693.1"/>
    </source>
</evidence>
<proteinExistence type="predicted"/>
<reference evidence="2 3" key="1">
    <citation type="submission" date="2024-01" db="EMBL/GenBank/DDBJ databases">
        <title>The genomes of 5 underutilized Papilionoideae crops provide insights into root nodulation and disease resistance.</title>
        <authorList>
            <person name="Yuan L."/>
        </authorList>
    </citation>
    <scope>NUCLEOTIDE SEQUENCE [LARGE SCALE GENOMIC DNA]</scope>
    <source>
        <strain evidence="2">LY-2023</strain>
        <tissue evidence="2">Leaf</tissue>
    </source>
</reference>
<dbReference type="GO" id="GO:0006357">
    <property type="term" value="P:regulation of transcription by RNA polymerase II"/>
    <property type="evidence" value="ECO:0007669"/>
    <property type="project" value="TreeGrafter"/>
</dbReference>